<dbReference type="HOGENOM" id="CLU_712255_0_0_1"/>
<feature type="region of interest" description="Disordered" evidence="3">
    <location>
        <begin position="286"/>
        <end position="385"/>
    </location>
</feature>
<feature type="domain" description="Aprataxin C2HE/C2H2/C2HC zinc finger" evidence="4">
    <location>
        <begin position="122"/>
        <end position="182"/>
    </location>
</feature>
<evidence type="ECO:0000313" key="5">
    <source>
        <dbReference type="EMBL" id="EDV48489.1"/>
    </source>
</evidence>
<dbReference type="SUPFAM" id="SSF54197">
    <property type="entry name" value="HIT-like"/>
    <property type="match status" value="1"/>
</dbReference>
<evidence type="ECO:0000313" key="6">
    <source>
        <dbReference type="Proteomes" id="UP000008711"/>
    </source>
</evidence>
<dbReference type="OrthoDB" id="3512845at2759"/>
<evidence type="ECO:0000259" key="4">
    <source>
        <dbReference type="Pfam" id="PF16278"/>
    </source>
</evidence>
<feature type="compositionally biased region" description="Low complexity" evidence="3">
    <location>
        <begin position="244"/>
        <end position="255"/>
    </location>
</feature>
<gene>
    <name evidence="5" type="primary">Dere\GG23295</name>
    <name evidence="5" type="ORF">Dere_GG23295</name>
</gene>
<dbReference type="Pfam" id="PF11969">
    <property type="entry name" value="DcpS_C"/>
    <property type="match status" value="1"/>
</dbReference>
<keyword evidence="1" id="KW-0227">DNA damage</keyword>
<protein>
    <submittedName>
        <fullName evidence="5">GG23295</fullName>
    </submittedName>
</protein>
<reference evidence="5 6" key="1">
    <citation type="journal article" date="2007" name="Nature">
        <title>Evolution of genes and genomes on the Drosophila phylogeny.</title>
        <authorList>
            <consortium name="Drosophila 12 Genomes Consortium"/>
            <person name="Clark A.G."/>
            <person name="Eisen M.B."/>
            <person name="Smith D.R."/>
            <person name="Bergman C.M."/>
            <person name="Oliver B."/>
            <person name="Markow T.A."/>
            <person name="Kaufman T.C."/>
            <person name="Kellis M."/>
            <person name="Gelbart W."/>
            <person name="Iyer V.N."/>
            <person name="Pollard D.A."/>
            <person name="Sackton T.B."/>
            <person name="Larracuente A.M."/>
            <person name="Singh N.D."/>
            <person name="Abad J.P."/>
            <person name="Abt D.N."/>
            <person name="Adryan B."/>
            <person name="Aguade M."/>
            <person name="Akashi H."/>
            <person name="Anderson W.W."/>
            <person name="Aquadro C.F."/>
            <person name="Ardell D.H."/>
            <person name="Arguello R."/>
            <person name="Artieri C.G."/>
            <person name="Barbash D.A."/>
            <person name="Barker D."/>
            <person name="Barsanti P."/>
            <person name="Batterham P."/>
            <person name="Batzoglou S."/>
            <person name="Begun D."/>
            <person name="Bhutkar A."/>
            <person name="Blanco E."/>
            <person name="Bosak S.A."/>
            <person name="Bradley R.K."/>
            <person name="Brand A.D."/>
            <person name="Brent M.R."/>
            <person name="Brooks A.N."/>
            <person name="Brown R.H."/>
            <person name="Butlin R.K."/>
            <person name="Caggese C."/>
            <person name="Calvi B.R."/>
            <person name="Bernardo de Carvalho A."/>
            <person name="Caspi A."/>
            <person name="Castrezana S."/>
            <person name="Celniker S.E."/>
            <person name="Chang J.L."/>
            <person name="Chapple C."/>
            <person name="Chatterji S."/>
            <person name="Chinwalla A."/>
            <person name="Civetta A."/>
            <person name="Clifton S.W."/>
            <person name="Comeron J.M."/>
            <person name="Costello J.C."/>
            <person name="Coyne J.A."/>
            <person name="Daub J."/>
            <person name="David R.G."/>
            <person name="Delcher A.L."/>
            <person name="Delehaunty K."/>
            <person name="Do C.B."/>
            <person name="Ebling H."/>
            <person name="Edwards K."/>
            <person name="Eickbush T."/>
            <person name="Evans J.D."/>
            <person name="Filipski A."/>
            <person name="Findeiss S."/>
            <person name="Freyhult E."/>
            <person name="Fulton L."/>
            <person name="Fulton R."/>
            <person name="Garcia A.C."/>
            <person name="Gardiner A."/>
            <person name="Garfield D.A."/>
            <person name="Garvin B.E."/>
            <person name="Gibson G."/>
            <person name="Gilbert D."/>
            <person name="Gnerre S."/>
            <person name="Godfrey J."/>
            <person name="Good R."/>
            <person name="Gotea V."/>
            <person name="Gravely B."/>
            <person name="Greenberg A.J."/>
            <person name="Griffiths-Jones S."/>
            <person name="Gross S."/>
            <person name="Guigo R."/>
            <person name="Gustafson E.A."/>
            <person name="Haerty W."/>
            <person name="Hahn M.W."/>
            <person name="Halligan D.L."/>
            <person name="Halpern A.L."/>
            <person name="Halter G.M."/>
            <person name="Han M.V."/>
            <person name="Heger A."/>
            <person name="Hillier L."/>
            <person name="Hinrichs A.S."/>
            <person name="Holmes I."/>
            <person name="Hoskins R.A."/>
            <person name="Hubisz M.J."/>
            <person name="Hultmark D."/>
            <person name="Huntley M.A."/>
            <person name="Jaffe D.B."/>
            <person name="Jagadeeshan S."/>
            <person name="Jeck W.R."/>
            <person name="Johnson J."/>
            <person name="Jones C.D."/>
            <person name="Jordan W.C."/>
            <person name="Karpen G.H."/>
            <person name="Kataoka E."/>
            <person name="Keightley P.D."/>
            <person name="Kheradpour P."/>
            <person name="Kirkness E.F."/>
            <person name="Koerich L.B."/>
            <person name="Kristiansen K."/>
            <person name="Kudrna D."/>
            <person name="Kulathinal R.J."/>
            <person name="Kumar S."/>
            <person name="Kwok R."/>
            <person name="Lander E."/>
            <person name="Langley C.H."/>
            <person name="Lapoint R."/>
            <person name="Lazzaro B.P."/>
            <person name="Lee S.J."/>
            <person name="Levesque L."/>
            <person name="Li R."/>
            <person name="Lin C.F."/>
            <person name="Lin M.F."/>
            <person name="Lindblad-Toh K."/>
            <person name="Llopart A."/>
            <person name="Long M."/>
            <person name="Low L."/>
            <person name="Lozovsky E."/>
            <person name="Lu J."/>
            <person name="Luo M."/>
            <person name="Machado C.A."/>
            <person name="Makalowski W."/>
            <person name="Marzo M."/>
            <person name="Matsuda M."/>
            <person name="Matzkin L."/>
            <person name="McAllister B."/>
            <person name="McBride C.S."/>
            <person name="McKernan B."/>
            <person name="McKernan K."/>
            <person name="Mendez-Lago M."/>
            <person name="Minx P."/>
            <person name="Mollenhauer M.U."/>
            <person name="Montooth K."/>
            <person name="Mount S.M."/>
            <person name="Mu X."/>
            <person name="Myers E."/>
            <person name="Negre B."/>
            <person name="Newfeld S."/>
            <person name="Nielsen R."/>
            <person name="Noor M.A."/>
            <person name="O'Grady P."/>
            <person name="Pachter L."/>
            <person name="Papaceit M."/>
            <person name="Parisi M.J."/>
            <person name="Parisi M."/>
            <person name="Parts L."/>
            <person name="Pedersen J.S."/>
            <person name="Pesole G."/>
            <person name="Phillippy A.M."/>
            <person name="Ponting C.P."/>
            <person name="Pop M."/>
            <person name="Porcelli D."/>
            <person name="Powell J.R."/>
            <person name="Prohaska S."/>
            <person name="Pruitt K."/>
            <person name="Puig M."/>
            <person name="Quesneville H."/>
            <person name="Ram K.R."/>
            <person name="Rand D."/>
            <person name="Rasmussen M.D."/>
            <person name="Reed L.K."/>
            <person name="Reenan R."/>
            <person name="Reily A."/>
            <person name="Remington K.A."/>
            <person name="Rieger T.T."/>
            <person name="Ritchie M.G."/>
            <person name="Robin C."/>
            <person name="Rogers Y.H."/>
            <person name="Rohde C."/>
            <person name="Rozas J."/>
            <person name="Rubenfield M.J."/>
            <person name="Ruiz A."/>
            <person name="Russo S."/>
            <person name="Salzberg S.L."/>
            <person name="Sanchez-Gracia A."/>
            <person name="Saranga D.J."/>
            <person name="Sato H."/>
            <person name="Schaeffer S.W."/>
            <person name="Schatz M.C."/>
            <person name="Schlenke T."/>
            <person name="Schwartz R."/>
            <person name="Segarra C."/>
            <person name="Singh R.S."/>
            <person name="Sirot L."/>
            <person name="Sirota M."/>
            <person name="Sisneros N.B."/>
            <person name="Smith C.D."/>
            <person name="Smith T.F."/>
            <person name="Spieth J."/>
            <person name="Stage D.E."/>
            <person name="Stark A."/>
            <person name="Stephan W."/>
            <person name="Strausberg R.L."/>
            <person name="Strempel S."/>
            <person name="Sturgill D."/>
            <person name="Sutton G."/>
            <person name="Sutton G.G."/>
            <person name="Tao W."/>
            <person name="Teichmann S."/>
            <person name="Tobari Y.N."/>
            <person name="Tomimura Y."/>
            <person name="Tsolas J.M."/>
            <person name="Valente V.L."/>
            <person name="Venter E."/>
            <person name="Venter J.C."/>
            <person name="Vicario S."/>
            <person name="Vieira F.G."/>
            <person name="Vilella A.J."/>
            <person name="Villasante A."/>
            <person name="Walenz B."/>
            <person name="Wang J."/>
            <person name="Wasserman M."/>
            <person name="Watts T."/>
            <person name="Wilson D."/>
            <person name="Wilson R.K."/>
            <person name="Wing R.A."/>
            <person name="Wolfner M.F."/>
            <person name="Wong A."/>
            <person name="Wong G.K."/>
            <person name="Wu C.I."/>
            <person name="Wu G."/>
            <person name="Yamamoto D."/>
            <person name="Yang H.P."/>
            <person name="Yang S.P."/>
            <person name="Yorke J.A."/>
            <person name="Yoshida K."/>
            <person name="Zdobnov E."/>
            <person name="Zhang P."/>
            <person name="Zhang Y."/>
            <person name="Zimin A.V."/>
            <person name="Baldwin J."/>
            <person name="Abdouelleil A."/>
            <person name="Abdulkadir J."/>
            <person name="Abebe A."/>
            <person name="Abera B."/>
            <person name="Abreu J."/>
            <person name="Acer S.C."/>
            <person name="Aftuck L."/>
            <person name="Alexander A."/>
            <person name="An P."/>
            <person name="Anderson E."/>
            <person name="Anderson S."/>
            <person name="Arachi H."/>
            <person name="Azer M."/>
            <person name="Bachantsang P."/>
            <person name="Barry A."/>
            <person name="Bayul T."/>
            <person name="Berlin A."/>
            <person name="Bessette D."/>
            <person name="Bloom T."/>
            <person name="Blye J."/>
            <person name="Boguslavskiy L."/>
            <person name="Bonnet C."/>
            <person name="Boukhgalter B."/>
            <person name="Bourzgui I."/>
            <person name="Brown A."/>
            <person name="Cahill P."/>
            <person name="Channer S."/>
            <person name="Cheshatsang Y."/>
            <person name="Chuda L."/>
            <person name="Citroen M."/>
            <person name="Collymore A."/>
            <person name="Cooke P."/>
            <person name="Costello M."/>
            <person name="D'Aco K."/>
            <person name="Daza R."/>
            <person name="De Haan G."/>
            <person name="DeGray S."/>
            <person name="DeMaso C."/>
            <person name="Dhargay N."/>
            <person name="Dooley K."/>
            <person name="Dooley E."/>
            <person name="Doricent M."/>
            <person name="Dorje P."/>
            <person name="Dorjee K."/>
            <person name="Dupes A."/>
            <person name="Elong R."/>
            <person name="Falk J."/>
            <person name="Farina A."/>
            <person name="Faro S."/>
            <person name="Ferguson D."/>
            <person name="Fisher S."/>
            <person name="Foley C.D."/>
            <person name="Franke A."/>
            <person name="Friedrich D."/>
            <person name="Gadbois L."/>
            <person name="Gearin G."/>
            <person name="Gearin C.R."/>
            <person name="Giannoukos G."/>
            <person name="Goode T."/>
            <person name="Graham J."/>
            <person name="Grandbois E."/>
            <person name="Grewal S."/>
            <person name="Gyaltsen K."/>
            <person name="Hafez N."/>
            <person name="Hagos B."/>
            <person name="Hall J."/>
            <person name="Henson C."/>
            <person name="Hollinger A."/>
            <person name="Honan T."/>
            <person name="Huard M.D."/>
            <person name="Hughes L."/>
            <person name="Hurhula B."/>
            <person name="Husby M.E."/>
            <person name="Kamat A."/>
            <person name="Kanga B."/>
            <person name="Kashin S."/>
            <person name="Khazanovich D."/>
            <person name="Kisner P."/>
            <person name="Lance K."/>
            <person name="Lara M."/>
            <person name="Lee W."/>
            <person name="Lennon N."/>
            <person name="Letendre F."/>
            <person name="LeVine R."/>
            <person name="Lipovsky A."/>
            <person name="Liu X."/>
            <person name="Liu J."/>
            <person name="Liu S."/>
            <person name="Lokyitsang T."/>
            <person name="Lokyitsang Y."/>
            <person name="Lubonja R."/>
            <person name="Lui A."/>
            <person name="MacDonald P."/>
            <person name="Magnisalis V."/>
            <person name="Maru K."/>
            <person name="Matthews C."/>
            <person name="McCusker W."/>
            <person name="McDonough S."/>
            <person name="Mehta T."/>
            <person name="Meldrim J."/>
            <person name="Meneus L."/>
            <person name="Mihai O."/>
            <person name="Mihalev A."/>
            <person name="Mihova T."/>
            <person name="Mittelman R."/>
            <person name="Mlenga V."/>
            <person name="Montmayeur A."/>
            <person name="Mulrain L."/>
            <person name="Navidi A."/>
            <person name="Naylor J."/>
            <person name="Negash T."/>
            <person name="Nguyen T."/>
            <person name="Nguyen N."/>
            <person name="Nicol R."/>
            <person name="Norbu C."/>
            <person name="Norbu N."/>
            <person name="Novod N."/>
            <person name="O'Neill B."/>
            <person name="Osman S."/>
            <person name="Markiewicz E."/>
            <person name="Oyono O.L."/>
            <person name="Patti C."/>
            <person name="Phunkhang P."/>
            <person name="Pierre F."/>
            <person name="Priest M."/>
            <person name="Raghuraman S."/>
            <person name="Rege F."/>
            <person name="Reyes R."/>
            <person name="Rise C."/>
            <person name="Rogov P."/>
            <person name="Ross K."/>
            <person name="Ryan E."/>
            <person name="Settipalli S."/>
            <person name="Shea T."/>
            <person name="Sherpa N."/>
            <person name="Shi L."/>
            <person name="Shih D."/>
            <person name="Sparrow T."/>
            <person name="Spaulding J."/>
            <person name="Stalker J."/>
            <person name="Stange-Thomann N."/>
            <person name="Stavropoulos S."/>
            <person name="Stone C."/>
            <person name="Strader C."/>
            <person name="Tesfaye S."/>
            <person name="Thomson T."/>
            <person name="Thoulutsang Y."/>
            <person name="Thoulutsang D."/>
            <person name="Topham K."/>
            <person name="Topping I."/>
            <person name="Tsamla T."/>
            <person name="Vassiliev H."/>
            <person name="Vo A."/>
            <person name="Wangchuk T."/>
            <person name="Wangdi T."/>
            <person name="Weiand M."/>
            <person name="Wilkinson J."/>
            <person name="Wilson A."/>
            <person name="Yadav S."/>
            <person name="Young G."/>
            <person name="Yu Q."/>
            <person name="Zembek L."/>
            <person name="Zhong D."/>
            <person name="Zimmer A."/>
            <person name="Zwirko Z."/>
            <person name="Jaffe D.B."/>
            <person name="Alvarez P."/>
            <person name="Brockman W."/>
            <person name="Butler J."/>
            <person name="Chin C."/>
            <person name="Gnerre S."/>
            <person name="Grabherr M."/>
            <person name="Kleber M."/>
            <person name="Mauceli E."/>
            <person name="MacCallum I."/>
        </authorList>
    </citation>
    <scope>NUCLEOTIDE SEQUENCE [LARGE SCALE GENOMIC DNA]</scope>
    <source>
        <strain evidence="5 6">TSC#14021-0224.01</strain>
    </source>
</reference>
<dbReference type="PhylomeDB" id="B3P0B5"/>
<dbReference type="PANTHER" id="PTHR12486:SF4">
    <property type="entry name" value="APRATAXIN"/>
    <property type="match status" value="1"/>
</dbReference>
<dbReference type="GO" id="GO:0030983">
    <property type="term" value="F:mismatched DNA binding"/>
    <property type="evidence" value="ECO:0007669"/>
    <property type="project" value="TreeGrafter"/>
</dbReference>
<dbReference type="GO" id="GO:0000012">
    <property type="term" value="P:single strand break repair"/>
    <property type="evidence" value="ECO:0007669"/>
    <property type="project" value="TreeGrafter"/>
</dbReference>
<organism evidence="5 6">
    <name type="scientific">Drosophila erecta</name>
    <name type="common">Fruit fly</name>
    <dbReference type="NCBI Taxonomy" id="7220"/>
    <lineage>
        <taxon>Eukaryota</taxon>
        <taxon>Metazoa</taxon>
        <taxon>Ecdysozoa</taxon>
        <taxon>Arthropoda</taxon>
        <taxon>Hexapoda</taxon>
        <taxon>Insecta</taxon>
        <taxon>Pterygota</taxon>
        <taxon>Neoptera</taxon>
        <taxon>Endopterygota</taxon>
        <taxon>Diptera</taxon>
        <taxon>Brachycera</taxon>
        <taxon>Muscomorpha</taxon>
        <taxon>Ephydroidea</taxon>
        <taxon>Drosophilidae</taxon>
        <taxon>Drosophila</taxon>
        <taxon>Sophophora</taxon>
    </lineage>
</organism>
<dbReference type="GO" id="GO:1990165">
    <property type="term" value="F:single-strand break-containing DNA binding"/>
    <property type="evidence" value="ECO:0007669"/>
    <property type="project" value="TreeGrafter"/>
</dbReference>
<dbReference type="GO" id="GO:0003697">
    <property type="term" value="F:single-stranded DNA binding"/>
    <property type="evidence" value="ECO:0007669"/>
    <property type="project" value="TreeGrafter"/>
</dbReference>
<feature type="compositionally biased region" description="Low complexity" evidence="3">
    <location>
        <begin position="345"/>
        <end position="357"/>
    </location>
</feature>
<evidence type="ECO:0000256" key="1">
    <source>
        <dbReference type="ARBA" id="ARBA00022763"/>
    </source>
</evidence>
<name>B3P0B5_DROER</name>
<proteinExistence type="predicted"/>
<dbReference type="InterPro" id="IPR036265">
    <property type="entry name" value="HIT-like_sf"/>
</dbReference>
<dbReference type="eggNOG" id="KOG0562">
    <property type="taxonomic scope" value="Eukaryota"/>
</dbReference>
<dbReference type="Gene3D" id="3.30.428.10">
    <property type="entry name" value="HIT-like"/>
    <property type="match status" value="1"/>
</dbReference>
<dbReference type="GO" id="GO:0003725">
    <property type="term" value="F:double-stranded RNA binding"/>
    <property type="evidence" value="ECO:0007669"/>
    <property type="project" value="TreeGrafter"/>
</dbReference>
<evidence type="ECO:0000256" key="3">
    <source>
        <dbReference type="SAM" id="MobiDB-lite"/>
    </source>
</evidence>
<dbReference type="PANTHER" id="PTHR12486">
    <property type="entry name" value="APRATAXIN-RELATED"/>
    <property type="match status" value="1"/>
</dbReference>
<dbReference type="InterPro" id="IPR032566">
    <property type="entry name" value="Znf-C2HE"/>
</dbReference>
<dbReference type="Proteomes" id="UP000008711">
    <property type="component" value="Unassembled WGS sequence"/>
</dbReference>
<evidence type="ECO:0000256" key="2">
    <source>
        <dbReference type="ARBA" id="ARBA00023204"/>
    </source>
</evidence>
<dbReference type="Pfam" id="PF16278">
    <property type="entry name" value="zf-C2HE"/>
    <property type="match status" value="1"/>
</dbReference>
<dbReference type="AlphaFoldDB" id="B3P0B5"/>
<reference evidence="5 6" key="2">
    <citation type="journal article" date="2008" name="Bioinformatics">
        <title>Assembly reconciliation.</title>
        <authorList>
            <person name="Zimin A.V."/>
            <person name="Smith D.R."/>
            <person name="Sutton G."/>
            <person name="Yorke J.A."/>
        </authorList>
    </citation>
    <scope>NUCLEOTIDE SEQUENCE [LARGE SCALE GENOMIC DNA]</scope>
    <source>
        <strain evidence="5 6">TSC#14021-0224.01</strain>
    </source>
</reference>
<feature type="region of interest" description="Disordered" evidence="3">
    <location>
        <begin position="211"/>
        <end position="257"/>
    </location>
</feature>
<dbReference type="OMA" id="NQCERIC"/>
<dbReference type="GO" id="GO:0005634">
    <property type="term" value="C:nucleus"/>
    <property type="evidence" value="ECO:0007669"/>
    <property type="project" value="TreeGrafter"/>
</dbReference>
<keyword evidence="6" id="KW-1185">Reference proteome</keyword>
<keyword evidence="2" id="KW-0234">DNA repair</keyword>
<accession>B3P0B5</accession>
<dbReference type="GO" id="GO:0033699">
    <property type="term" value="F:DNA 5'-adenosine monophosphate hydrolase activity"/>
    <property type="evidence" value="ECO:0007669"/>
    <property type="project" value="TreeGrafter"/>
</dbReference>
<sequence length="385" mass="44825">MELAYIRDELKRKLSDSRNFLIESDRAVVIKADFPKSQYHFRVVAKDELRDITQLTEEQLPLLDHMMDLANQVIEKQDHLESRNFRIGFKVHTFWNRLNLHVISDDFYSMAMKRPQHWNSFNTELFLPLQMAHMLLSVQGSIEPIPEERLKELEHQMPLRCNQCDFSTDLLLDLKAHLYHHWLHKEGEREQKKKMDKIIQMLNEPMLDEAAKPKQLSEEPAQTQPVADIAPKRNPTQRKPLTPHQQQGKQQAQHGYDNLVYGPPVNIMNQNNPNNPFRNTPPFNIKAQALNPPRPMQPGFRSRGPRPFQRPMAPHSGPRFPPSHHQNRFRLPGYNAPHQPNPMVGGQAEPPGQQQGARPKTNRRYGSGSQHPNQKHKSQDKQLPK</sequence>
<dbReference type="EMBL" id="CH954181">
    <property type="protein sequence ID" value="EDV48489.1"/>
    <property type="molecule type" value="Genomic_DNA"/>
</dbReference>
<dbReference type="FunFam" id="3.30.428.10:FF:000004">
    <property type="entry name" value="aprataxin isoform X2"/>
    <property type="match status" value="1"/>
</dbReference>